<dbReference type="Gene3D" id="3.80.10.10">
    <property type="entry name" value="Ribonuclease Inhibitor"/>
    <property type="match status" value="1"/>
</dbReference>
<dbReference type="Proteomes" id="UP000077315">
    <property type="component" value="Unassembled WGS sequence"/>
</dbReference>
<evidence type="ECO:0008006" key="4">
    <source>
        <dbReference type="Google" id="ProtNLM"/>
    </source>
</evidence>
<accession>A0A162TW04</accession>
<organism evidence="2 3">
    <name type="scientific">Phycomyces blakesleeanus (strain ATCC 8743b / DSM 1359 / FGSC 10004 / NBRC 33097 / NRRL 1555)</name>
    <dbReference type="NCBI Taxonomy" id="763407"/>
    <lineage>
        <taxon>Eukaryota</taxon>
        <taxon>Fungi</taxon>
        <taxon>Fungi incertae sedis</taxon>
        <taxon>Mucoromycota</taxon>
        <taxon>Mucoromycotina</taxon>
        <taxon>Mucoromycetes</taxon>
        <taxon>Mucorales</taxon>
        <taxon>Phycomycetaceae</taxon>
        <taxon>Phycomyces</taxon>
    </lineage>
</organism>
<dbReference type="InParanoid" id="A0A162TW04"/>
<dbReference type="InterPro" id="IPR032675">
    <property type="entry name" value="LRR_dom_sf"/>
</dbReference>
<dbReference type="SUPFAM" id="SSF52047">
    <property type="entry name" value="RNI-like"/>
    <property type="match status" value="1"/>
</dbReference>
<dbReference type="InterPro" id="IPR036047">
    <property type="entry name" value="F-box-like_dom_sf"/>
</dbReference>
<dbReference type="VEuPathDB" id="FungiDB:PHYBLDRAFT_170787"/>
<protein>
    <recommendedName>
        <fullName evidence="4">F-box domain-containing protein</fullName>
    </recommendedName>
</protein>
<gene>
    <name evidence="2" type="ORF">PHYBLDRAFT_170787</name>
</gene>
<dbReference type="GeneID" id="28997335"/>
<evidence type="ECO:0000313" key="3">
    <source>
        <dbReference type="Proteomes" id="UP000077315"/>
    </source>
</evidence>
<keyword evidence="3" id="KW-1185">Reference proteome</keyword>
<dbReference type="EMBL" id="KV440986">
    <property type="protein sequence ID" value="OAD71422.1"/>
    <property type="molecule type" value="Genomic_DNA"/>
</dbReference>
<feature type="chain" id="PRO_5007839965" description="F-box domain-containing protein" evidence="1">
    <location>
        <begin position="26"/>
        <end position="648"/>
    </location>
</feature>
<dbReference type="AlphaFoldDB" id="A0A162TW04"/>
<dbReference type="OrthoDB" id="2444110at2759"/>
<dbReference type="Gene3D" id="1.20.1280.50">
    <property type="match status" value="1"/>
</dbReference>
<sequence length="648" mass="74969">MSSVRNLKTTFAFFLFSLIIMQASQLPFEIIACIARFLTVKQKLSCITVCQAWRTPFEESLWDTIVVGSRARLESICDLTDIQHNVYRKNGHLVRVLKLMILLRDDQLRIVQECFCSLKQLNTIGRSLTKSSLEAEVDWSYWSSLTCLIIQIDDLKIQIPVEKLLEILSFLPCLKHLDYFKPIWSPNPIYTLQDFEALHNYLPQLKRLSVSANFAEFTPNDITYITQNTFHVKHLAELFIDSCQVDLRWLYYFARKYPNLNTIKWRNSDWKVPTTIFKEEAAVMISRLPCMFPHIKTVLNMNALPKEWVKTVFWDPLSRSGALLNYMRHGLYREHNTTDKAQLCSSESMRSCLKSIESLYVEAESFFSDPCSIPMAFDFCRSLVNLDIDIHGSPIAIDLLLDRCDSLKKLKLIVSSVTTASDIHSHPNIHGLQSIEFEKATISAIVLHYISFRCIYLKCMRMNTIKVFGKFSHDTKSLLIDMSYTRFNLLQLNNVMFYASSSGICDSGNAINILQLVRPNLALQPIKTHDLSMILPRGGLLTMLLELRWFHIYKICKFYYNMVKLRIFGTEESQDSKTSFESYHHVNKLRVGHREVTSYACNQDYSNGSVKDINRGYASLRCGYVKKYDMGNLDNCEKLTLENSCKTM</sequence>
<evidence type="ECO:0000256" key="1">
    <source>
        <dbReference type="SAM" id="SignalP"/>
    </source>
</evidence>
<feature type="signal peptide" evidence="1">
    <location>
        <begin position="1"/>
        <end position="25"/>
    </location>
</feature>
<dbReference type="RefSeq" id="XP_018289462.1">
    <property type="nucleotide sequence ID" value="XM_018436429.1"/>
</dbReference>
<name>A0A162TW04_PHYB8</name>
<dbReference type="SUPFAM" id="SSF81383">
    <property type="entry name" value="F-box domain"/>
    <property type="match status" value="1"/>
</dbReference>
<evidence type="ECO:0000313" key="2">
    <source>
        <dbReference type="EMBL" id="OAD71422.1"/>
    </source>
</evidence>
<reference evidence="3" key="1">
    <citation type="submission" date="2015-06" db="EMBL/GenBank/DDBJ databases">
        <title>Expansion of signal transduction pathways in fungi by whole-genome duplication.</title>
        <authorList>
            <consortium name="DOE Joint Genome Institute"/>
            <person name="Corrochano L.M."/>
            <person name="Kuo A."/>
            <person name="Marcet-Houben M."/>
            <person name="Polaino S."/>
            <person name="Salamov A."/>
            <person name="Villalobos J.M."/>
            <person name="Alvarez M.I."/>
            <person name="Avalos J."/>
            <person name="Benito E.P."/>
            <person name="Benoit I."/>
            <person name="Burger G."/>
            <person name="Camino L.P."/>
            <person name="Canovas D."/>
            <person name="Cerda-Olmedo E."/>
            <person name="Cheng J.-F."/>
            <person name="Dominguez A."/>
            <person name="Elias M."/>
            <person name="Eslava A.P."/>
            <person name="Glaser F."/>
            <person name="Grimwood J."/>
            <person name="Gutierrez G."/>
            <person name="Heitman J."/>
            <person name="Henrissat B."/>
            <person name="Iturriaga E.A."/>
            <person name="Lang B.F."/>
            <person name="Lavin J.L."/>
            <person name="Lee S."/>
            <person name="Li W."/>
            <person name="Lindquist E."/>
            <person name="Lopez-Garcia S."/>
            <person name="Luque E.M."/>
            <person name="Marcos A.T."/>
            <person name="Martin J."/>
            <person name="McCluskey K."/>
            <person name="Medina H.R."/>
            <person name="Miralles-Duran A."/>
            <person name="Miyazaki A."/>
            <person name="Munoz-Torres E."/>
            <person name="Oguiza J.A."/>
            <person name="Ohm R."/>
            <person name="Olmedo M."/>
            <person name="Orejas M."/>
            <person name="Ortiz-Castellanos L."/>
            <person name="Pisabarro A.G."/>
            <person name="Rodriguez-Romero J."/>
            <person name="Ruiz-Herrera J."/>
            <person name="Ruiz-Vazquez R."/>
            <person name="Sanz C."/>
            <person name="Schackwitz W."/>
            <person name="Schmutz J."/>
            <person name="Shahriari M."/>
            <person name="Shelest E."/>
            <person name="Silva-Franco F."/>
            <person name="Soanes D."/>
            <person name="Syed K."/>
            <person name="Tagua V.G."/>
            <person name="Talbot N.J."/>
            <person name="Thon M."/>
            <person name="De vries R.P."/>
            <person name="Wiebenga A."/>
            <person name="Yadav J.S."/>
            <person name="Braun E.L."/>
            <person name="Baker S."/>
            <person name="Garre V."/>
            <person name="Horwitz B."/>
            <person name="Torres-Martinez S."/>
            <person name="Idnurm A."/>
            <person name="Herrera-Estrella A."/>
            <person name="Gabaldon T."/>
            <person name="Grigoriev I.V."/>
        </authorList>
    </citation>
    <scope>NUCLEOTIDE SEQUENCE [LARGE SCALE GENOMIC DNA]</scope>
    <source>
        <strain evidence="3">NRRL 1555(-)</strain>
    </source>
</reference>
<proteinExistence type="predicted"/>
<keyword evidence="1" id="KW-0732">Signal</keyword>